<dbReference type="Gene3D" id="2.40.160.200">
    <property type="entry name" value="LURP1-related"/>
    <property type="match status" value="1"/>
</dbReference>
<dbReference type="Pfam" id="PF04525">
    <property type="entry name" value="LOR"/>
    <property type="match status" value="1"/>
</dbReference>
<evidence type="ECO:0000256" key="1">
    <source>
        <dbReference type="ARBA" id="ARBA00005437"/>
    </source>
</evidence>
<dbReference type="PANTHER" id="PTHR31087">
    <property type="match status" value="1"/>
</dbReference>
<protein>
    <submittedName>
        <fullName evidence="2">LURP-one-related</fullName>
    </submittedName>
</protein>
<dbReference type="EMBL" id="JBAMMX010000025">
    <property type="protein sequence ID" value="KAK6914625.1"/>
    <property type="molecule type" value="Genomic_DNA"/>
</dbReference>
<name>A0AAN8YW88_9MAGN</name>
<dbReference type="SUPFAM" id="SSF54518">
    <property type="entry name" value="Tubby C-terminal domain-like"/>
    <property type="match status" value="1"/>
</dbReference>
<proteinExistence type="inferred from homology"/>
<accession>A0AAN8YW88</accession>
<reference evidence="2 3" key="1">
    <citation type="submission" date="2023-12" db="EMBL/GenBank/DDBJ databases">
        <title>A high-quality genome assembly for Dillenia turbinata (Dilleniales).</title>
        <authorList>
            <person name="Chanderbali A."/>
        </authorList>
    </citation>
    <scope>NUCLEOTIDE SEQUENCE [LARGE SCALE GENOMIC DNA]</scope>
    <source>
        <strain evidence="2">LSX21</strain>
        <tissue evidence="2">Leaf</tissue>
    </source>
</reference>
<dbReference type="AlphaFoldDB" id="A0AAN8YW88"/>
<dbReference type="InterPro" id="IPR025659">
    <property type="entry name" value="Tubby-like_C"/>
</dbReference>
<comment type="caution">
    <text evidence="2">The sequence shown here is derived from an EMBL/GenBank/DDBJ whole genome shotgun (WGS) entry which is preliminary data.</text>
</comment>
<dbReference type="InterPro" id="IPR007612">
    <property type="entry name" value="LOR"/>
</dbReference>
<sequence>MKSLVLNGNGCSVFKSSGQLVYRVDNYDSKSTDEVFLMDSKGNLLLSILKKKFTLFGTWEGCKLATGGCGGSSTRKLKEGTNLRFQVKKPLCFLRRRGDLPPCEALLGLEKKQSLYYEYKMEDWAGKGTCKIVDNLGGLIAEVKTKKKV</sequence>
<evidence type="ECO:0000313" key="2">
    <source>
        <dbReference type="EMBL" id="KAK6914625.1"/>
    </source>
</evidence>
<keyword evidence="3" id="KW-1185">Reference proteome</keyword>
<dbReference type="Proteomes" id="UP001370490">
    <property type="component" value="Unassembled WGS sequence"/>
</dbReference>
<evidence type="ECO:0000313" key="3">
    <source>
        <dbReference type="Proteomes" id="UP001370490"/>
    </source>
</evidence>
<dbReference type="InterPro" id="IPR038595">
    <property type="entry name" value="LOR_sf"/>
</dbReference>
<gene>
    <name evidence="2" type="ORF">RJ641_019742</name>
</gene>
<comment type="similarity">
    <text evidence="1">Belongs to the LOR family.</text>
</comment>
<organism evidence="2 3">
    <name type="scientific">Dillenia turbinata</name>
    <dbReference type="NCBI Taxonomy" id="194707"/>
    <lineage>
        <taxon>Eukaryota</taxon>
        <taxon>Viridiplantae</taxon>
        <taxon>Streptophyta</taxon>
        <taxon>Embryophyta</taxon>
        <taxon>Tracheophyta</taxon>
        <taxon>Spermatophyta</taxon>
        <taxon>Magnoliopsida</taxon>
        <taxon>eudicotyledons</taxon>
        <taxon>Gunneridae</taxon>
        <taxon>Pentapetalae</taxon>
        <taxon>Dilleniales</taxon>
        <taxon>Dilleniaceae</taxon>
        <taxon>Dillenia</taxon>
    </lineage>
</organism>
<dbReference type="PANTHER" id="PTHR31087:SF25">
    <property type="entry name" value="TRANSLATION INITIATION FACTOR 2B FAMILY PROTEIN, PUTATIVE, EXPRESSED-RELATED"/>
    <property type="match status" value="1"/>
</dbReference>